<comment type="caution">
    <text evidence="1">The sequence shown here is derived from an EMBL/GenBank/DDBJ whole genome shotgun (WGS) entry which is preliminary data.</text>
</comment>
<dbReference type="AlphaFoldDB" id="A0A9N9EKW6"/>
<dbReference type="Proteomes" id="UP000789375">
    <property type="component" value="Unassembled WGS sequence"/>
</dbReference>
<keyword evidence="2" id="KW-1185">Reference proteome</keyword>
<gene>
    <name evidence="1" type="ORF">FMOSSE_LOCUS12893</name>
</gene>
<evidence type="ECO:0000313" key="1">
    <source>
        <dbReference type="EMBL" id="CAG8681119.1"/>
    </source>
</evidence>
<organism evidence="1 2">
    <name type="scientific">Funneliformis mosseae</name>
    <name type="common">Endomycorrhizal fungus</name>
    <name type="synonym">Glomus mosseae</name>
    <dbReference type="NCBI Taxonomy" id="27381"/>
    <lineage>
        <taxon>Eukaryota</taxon>
        <taxon>Fungi</taxon>
        <taxon>Fungi incertae sedis</taxon>
        <taxon>Mucoromycota</taxon>
        <taxon>Glomeromycotina</taxon>
        <taxon>Glomeromycetes</taxon>
        <taxon>Glomerales</taxon>
        <taxon>Glomeraceae</taxon>
        <taxon>Funneliformis</taxon>
    </lineage>
</organism>
<proteinExistence type="predicted"/>
<sequence length="114" mass="13256">MSQSFSPQYYESLKLFKNKLLGPEKTIEEAKHQMDDLIVPIPDNIIVNEIKLDERYRIKSKEYLEDGLKKYEDVVDEKWKDFDDGGLCGEWIRVKDEGEKSDGSNLGKIKVTGR</sequence>
<reference evidence="1" key="1">
    <citation type="submission" date="2021-06" db="EMBL/GenBank/DDBJ databases">
        <authorList>
            <person name="Kallberg Y."/>
            <person name="Tangrot J."/>
            <person name="Rosling A."/>
        </authorList>
    </citation>
    <scope>NUCLEOTIDE SEQUENCE</scope>
    <source>
        <strain evidence="1">87-6 pot B 2015</strain>
    </source>
</reference>
<accession>A0A9N9EKW6</accession>
<evidence type="ECO:0000313" key="2">
    <source>
        <dbReference type="Proteomes" id="UP000789375"/>
    </source>
</evidence>
<dbReference type="EMBL" id="CAJVPP010006723">
    <property type="protein sequence ID" value="CAG8681119.1"/>
    <property type="molecule type" value="Genomic_DNA"/>
</dbReference>
<protein>
    <submittedName>
        <fullName evidence="1">1408_t:CDS:1</fullName>
    </submittedName>
</protein>
<name>A0A9N9EKW6_FUNMO</name>
<feature type="non-terminal residue" evidence="1">
    <location>
        <position position="114"/>
    </location>
</feature>